<sequence>MLRVSFLCLLYLLLFGTAEANWGDGSRDPDHSHLGFVAVNMICNDNRSACGHCYSARSHGLVYLNVFEYTSAPYQFEASIQDGVQDWYWTFVQDDPSEPFRVCKEVQVSSTPELPLPMRAALCMDNDFSALSVPGDCSHPVVTVSMDTHFANEKINGLQTLYCLPQQA</sequence>
<dbReference type="Proteomes" id="UP000694845">
    <property type="component" value="Unplaced"/>
</dbReference>
<dbReference type="OMA" id="THFADEN"/>
<protein>
    <submittedName>
        <fullName evidence="3">Uncharacterized protein LOC110988188 isoform X2</fullName>
    </submittedName>
</protein>
<name>A0A8B7ZP35_ACAPL</name>
<accession>A0A8B7ZP35</accession>
<evidence type="ECO:0000313" key="3">
    <source>
        <dbReference type="RefSeq" id="XP_022107184.1"/>
    </source>
</evidence>
<reference evidence="3" key="1">
    <citation type="submission" date="2025-08" db="UniProtKB">
        <authorList>
            <consortium name="RefSeq"/>
        </authorList>
    </citation>
    <scope>IDENTIFICATION</scope>
</reference>
<dbReference type="AlphaFoldDB" id="A0A8B7ZP35"/>
<keyword evidence="1" id="KW-0732">Signal</keyword>
<evidence type="ECO:0000313" key="2">
    <source>
        <dbReference type="Proteomes" id="UP000694845"/>
    </source>
</evidence>
<dbReference type="GeneID" id="110988188"/>
<proteinExistence type="predicted"/>
<dbReference type="RefSeq" id="XP_022107184.1">
    <property type="nucleotide sequence ID" value="XM_022251492.1"/>
</dbReference>
<feature type="signal peptide" evidence="1">
    <location>
        <begin position="1"/>
        <end position="20"/>
    </location>
</feature>
<evidence type="ECO:0000256" key="1">
    <source>
        <dbReference type="SAM" id="SignalP"/>
    </source>
</evidence>
<feature type="chain" id="PRO_5034029020" evidence="1">
    <location>
        <begin position="21"/>
        <end position="168"/>
    </location>
</feature>
<organism evidence="2 3">
    <name type="scientific">Acanthaster planci</name>
    <name type="common">Crown-of-thorns starfish</name>
    <dbReference type="NCBI Taxonomy" id="133434"/>
    <lineage>
        <taxon>Eukaryota</taxon>
        <taxon>Metazoa</taxon>
        <taxon>Echinodermata</taxon>
        <taxon>Eleutherozoa</taxon>
        <taxon>Asterozoa</taxon>
        <taxon>Asteroidea</taxon>
        <taxon>Valvatacea</taxon>
        <taxon>Valvatida</taxon>
        <taxon>Acanthasteridae</taxon>
        <taxon>Acanthaster</taxon>
    </lineage>
</organism>
<keyword evidence="2" id="KW-1185">Reference proteome</keyword>
<gene>
    <name evidence="3" type="primary">LOC110988188</name>
</gene>